<dbReference type="RefSeq" id="WP_086597179.1">
    <property type="nucleotide sequence ID" value="NZ_MTSE01000036.1"/>
</dbReference>
<dbReference type="InterPro" id="IPR038713">
    <property type="entry name" value="Terminase_Gp1_N_sf"/>
</dbReference>
<dbReference type="AlphaFoldDB" id="A0A243W5Z9"/>
<dbReference type="OrthoDB" id="1338457at2"/>
<sequence length="256" mass="28448">MPTPNPTKSDKFSEKQLRWAEEYPKDFNATAAARRAGYAPESAGDSGWLNKQIPALMALVDERHRSLTMSADEATRHLSDMAATRLNDFLVVRPVQGYEQVEMYVSVLADKQREEITFMEAFAQREGIALSGEFGLTPMGKRLQAAKEQLLEYELTLMRHGPDAVLLVASKPIIHEVAELDLVAIARAKNEGRIKSFKQGKEGVSVEMYGADGAARDILKLNGRYEKHNEQKRADVVITLGGKPFPGQTTTQAQDE</sequence>
<dbReference type="GO" id="GO:0051276">
    <property type="term" value="P:chromosome organization"/>
    <property type="evidence" value="ECO:0007669"/>
    <property type="project" value="InterPro"/>
</dbReference>
<dbReference type="InterPro" id="IPR005335">
    <property type="entry name" value="Terminase_ssu"/>
</dbReference>
<accession>A0A243W5Z9</accession>
<gene>
    <name evidence="1" type="ORF">BXP70_26745</name>
</gene>
<keyword evidence="2" id="KW-1185">Reference proteome</keyword>
<evidence type="ECO:0000313" key="2">
    <source>
        <dbReference type="Proteomes" id="UP000194873"/>
    </source>
</evidence>
<dbReference type="Pfam" id="PF03592">
    <property type="entry name" value="Terminase_2"/>
    <property type="match status" value="1"/>
</dbReference>
<dbReference type="Gene3D" id="1.10.10.1400">
    <property type="entry name" value="Terminase, small subunit, N-terminal DNA-binding domain, HTH motif"/>
    <property type="match status" value="1"/>
</dbReference>
<evidence type="ECO:0000313" key="1">
    <source>
        <dbReference type="EMBL" id="OUJ69189.1"/>
    </source>
</evidence>
<organism evidence="1 2">
    <name type="scientific">Hymenobacter crusticola</name>
    <dbReference type="NCBI Taxonomy" id="1770526"/>
    <lineage>
        <taxon>Bacteria</taxon>
        <taxon>Pseudomonadati</taxon>
        <taxon>Bacteroidota</taxon>
        <taxon>Cytophagia</taxon>
        <taxon>Cytophagales</taxon>
        <taxon>Hymenobacteraceae</taxon>
        <taxon>Hymenobacter</taxon>
    </lineage>
</organism>
<name>A0A243W5Z9_9BACT</name>
<evidence type="ECO:0008006" key="3">
    <source>
        <dbReference type="Google" id="ProtNLM"/>
    </source>
</evidence>
<protein>
    <recommendedName>
        <fullName evidence="3">Terminase small subunit</fullName>
    </recommendedName>
</protein>
<reference evidence="1 2" key="1">
    <citation type="submission" date="2017-01" db="EMBL/GenBank/DDBJ databases">
        <title>A new Hymenobacter.</title>
        <authorList>
            <person name="Liang Y."/>
            <person name="Feng F."/>
        </authorList>
    </citation>
    <scope>NUCLEOTIDE SEQUENCE [LARGE SCALE GENOMIC DNA]</scope>
    <source>
        <strain evidence="1">MIMBbqt21</strain>
    </source>
</reference>
<dbReference type="Proteomes" id="UP000194873">
    <property type="component" value="Unassembled WGS sequence"/>
</dbReference>
<proteinExistence type="predicted"/>
<dbReference type="EMBL" id="MTSE01000036">
    <property type="protein sequence ID" value="OUJ69189.1"/>
    <property type="molecule type" value="Genomic_DNA"/>
</dbReference>
<comment type="caution">
    <text evidence="1">The sequence shown here is derived from an EMBL/GenBank/DDBJ whole genome shotgun (WGS) entry which is preliminary data.</text>
</comment>